<dbReference type="PANTHER" id="PTHR21043">
    <property type="entry name" value="IOJAP SUPERFAMILY ORTHOLOG"/>
    <property type="match status" value="1"/>
</dbReference>
<keyword evidence="2" id="KW-0678">Repressor</keyword>
<dbReference type="Pfam" id="PF02410">
    <property type="entry name" value="RsfS"/>
    <property type="match status" value="1"/>
</dbReference>
<dbReference type="KEGG" id="lgn:ABM34_03695"/>
<evidence type="ECO:0000313" key="4">
    <source>
        <dbReference type="Proteomes" id="UP000036106"/>
    </source>
</evidence>
<dbReference type="InterPro" id="IPR043519">
    <property type="entry name" value="NT_sf"/>
</dbReference>
<dbReference type="GO" id="GO:0005737">
    <property type="term" value="C:cytoplasm"/>
    <property type="evidence" value="ECO:0007669"/>
    <property type="project" value="UniProtKB-SubCell"/>
</dbReference>
<dbReference type="GO" id="GO:0090071">
    <property type="term" value="P:negative regulation of ribosome biogenesis"/>
    <property type="evidence" value="ECO:0007669"/>
    <property type="project" value="UniProtKB-UniRule"/>
</dbReference>
<dbReference type="PATRIC" id="fig|1007676.4.peg.761"/>
<dbReference type="EMBL" id="CP012034">
    <property type="protein sequence ID" value="AKP66755.1"/>
    <property type="molecule type" value="Genomic_DNA"/>
</dbReference>
<dbReference type="RefSeq" id="WP_048703506.1">
    <property type="nucleotide sequence ID" value="NZ_CP012034.1"/>
</dbReference>
<comment type="function">
    <text evidence="2">Functions as a ribosomal silencing factor. Interacts with ribosomal protein uL14 (rplN), blocking formation of intersubunit bridge B8. Prevents association of the 30S and 50S ribosomal subunits and the formation of functional ribosomes, thus repressing translation.</text>
</comment>
<dbReference type="SUPFAM" id="SSF81301">
    <property type="entry name" value="Nucleotidyltransferase"/>
    <property type="match status" value="1"/>
</dbReference>
<gene>
    <name evidence="2" type="primary">rsfS</name>
    <name evidence="3" type="ORF">ABM34_03695</name>
</gene>
<dbReference type="NCBIfam" id="TIGR00090">
    <property type="entry name" value="rsfS_iojap_ybeB"/>
    <property type="match status" value="1"/>
</dbReference>
<protein>
    <recommendedName>
        <fullName evidence="2">Ribosomal silencing factor RsfS</fullName>
    </recommendedName>
</protein>
<name>A0A0H4QZ41_9LACO</name>
<organism evidence="3 4">
    <name type="scientific">Companilactobacillus ginsenosidimutans</name>
    <dbReference type="NCBI Taxonomy" id="1007676"/>
    <lineage>
        <taxon>Bacteria</taxon>
        <taxon>Bacillati</taxon>
        <taxon>Bacillota</taxon>
        <taxon>Bacilli</taxon>
        <taxon>Lactobacillales</taxon>
        <taxon>Lactobacillaceae</taxon>
        <taxon>Companilactobacillus</taxon>
    </lineage>
</organism>
<comment type="similarity">
    <text evidence="1 2">Belongs to the Iojap/RsfS family.</text>
</comment>
<sequence length="121" mass="13628">MNSKEIMEIAVKAADSKHANDIKVLDISKVSIMTDYFVIMDANSQRQVGAIVQEILDQAGENDIKVGHVEGKRDSEWILIDLHDVVIHVFTTEQRDFYNLEKLWSDAPEVDVSSLVTANDL</sequence>
<keyword evidence="2" id="KW-0810">Translation regulation</keyword>
<dbReference type="Proteomes" id="UP000036106">
    <property type="component" value="Chromosome"/>
</dbReference>
<evidence type="ECO:0000256" key="2">
    <source>
        <dbReference type="HAMAP-Rule" id="MF_01477"/>
    </source>
</evidence>
<dbReference type="AlphaFoldDB" id="A0A0H4QZ41"/>
<evidence type="ECO:0000313" key="3">
    <source>
        <dbReference type="EMBL" id="AKP66755.1"/>
    </source>
</evidence>
<dbReference type="GO" id="GO:0017148">
    <property type="term" value="P:negative regulation of translation"/>
    <property type="evidence" value="ECO:0007669"/>
    <property type="project" value="UniProtKB-UniRule"/>
</dbReference>
<dbReference type="Gene3D" id="3.30.460.10">
    <property type="entry name" value="Beta Polymerase, domain 2"/>
    <property type="match status" value="1"/>
</dbReference>
<keyword evidence="2" id="KW-0963">Cytoplasm</keyword>
<dbReference type="PANTHER" id="PTHR21043:SF0">
    <property type="entry name" value="MITOCHONDRIAL ASSEMBLY OF RIBOSOMAL LARGE SUBUNIT PROTEIN 1"/>
    <property type="match status" value="1"/>
</dbReference>
<dbReference type="HAMAP" id="MF_01477">
    <property type="entry name" value="Iojap_RsfS"/>
    <property type="match status" value="1"/>
</dbReference>
<proteinExistence type="inferred from homology"/>
<keyword evidence="4" id="KW-1185">Reference proteome</keyword>
<dbReference type="GO" id="GO:0043023">
    <property type="term" value="F:ribosomal large subunit binding"/>
    <property type="evidence" value="ECO:0007669"/>
    <property type="project" value="TreeGrafter"/>
</dbReference>
<evidence type="ECO:0000256" key="1">
    <source>
        <dbReference type="ARBA" id="ARBA00010574"/>
    </source>
</evidence>
<comment type="subcellular location">
    <subcellularLocation>
        <location evidence="2">Cytoplasm</location>
    </subcellularLocation>
</comment>
<dbReference type="STRING" id="1007676.ABM34_03695"/>
<comment type="subunit">
    <text evidence="2">Interacts with ribosomal protein uL14 (rplN).</text>
</comment>
<dbReference type="GO" id="GO:0042256">
    <property type="term" value="P:cytosolic ribosome assembly"/>
    <property type="evidence" value="ECO:0007669"/>
    <property type="project" value="UniProtKB-UniRule"/>
</dbReference>
<accession>A0A0H4QZ41</accession>
<dbReference type="InterPro" id="IPR004394">
    <property type="entry name" value="Iojap/RsfS/C7orf30"/>
</dbReference>
<reference evidence="4" key="1">
    <citation type="submission" date="2015-07" db="EMBL/GenBank/DDBJ databases">
        <title>Lactobacillus ginsenosidimutans/EMML 3141/ whole genome sequencing.</title>
        <authorList>
            <person name="Kim M.K."/>
            <person name="Im W.-T."/>
            <person name="Srinivasan S."/>
            <person name="Lee J.-J."/>
        </authorList>
    </citation>
    <scope>NUCLEOTIDE SEQUENCE [LARGE SCALE GENOMIC DNA]</scope>
    <source>
        <strain evidence="4">EMML 3041</strain>
    </source>
</reference>
<dbReference type="OrthoDB" id="9793681at2"/>